<proteinExistence type="predicted"/>
<reference evidence="1" key="1">
    <citation type="journal article" date="2023" name="G3 (Bethesda)">
        <title>A reference genome for the long-term kleptoplast-retaining sea slug Elysia crispata morphotype clarki.</title>
        <authorList>
            <person name="Eastman K.E."/>
            <person name="Pendleton A.L."/>
            <person name="Shaikh M.A."/>
            <person name="Suttiyut T."/>
            <person name="Ogas R."/>
            <person name="Tomko P."/>
            <person name="Gavelis G."/>
            <person name="Widhalm J.R."/>
            <person name="Wisecaver J.H."/>
        </authorList>
    </citation>
    <scope>NUCLEOTIDE SEQUENCE</scope>
    <source>
        <strain evidence="1">ECLA1</strain>
    </source>
</reference>
<dbReference type="AlphaFoldDB" id="A0AAE1D5U2"/>
<accession>A0AAE1D5U2</accession>
<keyword evidence="2" id="KW-1185">Reference proteome</keyword>
<evidence type="ECO:0000313" key="1">
    <source>
        <dbReference type="EMBL" id="KAK3758459.1"/>
    </source>
</evidence>
<dbReference type="Proteomes" id="UP001283361">
    <property type="component" value="Unassembled WGS sequence"/>
</dbReference>
<name>A0AAE1D5U2_9GAST</name>
<comment type="caution">
    <text evidence="1">The sequence shown here is derived from an EMBL/GenBank/DDBJ whole genome shotgun (WGS) entry which is preliminary data.</text>
</comment>
<dbReference type="EMBL" id="JAWDGP010005269">
    <property type="protein sequence ID" value="KAK3758459.1"/>
    <property type="molecule type" value="Genomic_DNA"/>
</dbReference>
<gene>
    <name evidence="1" type="ORF">RRG08_058729</name>
</gene>
<evidence type="ECO:0000313" key="2">
    <source>
        <dbReference type="Proteomes" id="UP001283361"/>
    </source>
</evidence>
<protein>
    <submittedName>
        <fullName evidence="1">Uncharacterized protein</fullName>
    </submittedName>
</protein>
<organism evidence="1 2">
    <name type="scientific">Elysia crispata</name>
    <name type="common">lettuce slug</name>
    <dbReference type="NCBI Taxonomy" id="231223"/>
    <lineage>
        <taxon>Eukaryota</taxon>
        <taxon>Metazoa</taxon>
        <taxon>Spiralia</taxon>
        <taxon>Lophotrochozoa</taxon>
        <taxon>Mollusca</taxon>
        <taxon>Gastropoda</taxon>
        <taxon>Heterobranchia</taxon>
        <taxon>Euthyneura</taxon>
        <taxon>Panpulmonata</taxon>
        <taxon>Sacoglossa</taxon>
        <taxon>Placobranchoidea</taxon>
        <taxon>Plakobranchidae</taxon>
        <taxon>Elysia</taxon>
    </lineage>
</organism>
<sequence length="66" mass="7059">MMPDSKPASIEWAEVQEVVAATSEAFSETYLCRQEGSGLNGIAYSLCRREGSGLNGTAYVAKKEVA</sequence>